<organism evidence="1 2">
    <name type="scientific">Pisolithus microcarpus 441</name>
    <dbReference type="NCBI Taxonomy" id="765257"/>
    <lineage>
        <taxon>Eukaryota</taxon>
        <taxon>Fungi</taxon>
        <taxon>Dikarya</taxon>
        <taxon>Basidiomycota</taxon>
        <taxon>Agaricomycotina</taxon>
        <taxon>Agaricomycetes</taxon>
        <taxon>Agaricomycetidae</taxon>
        <taxon>Boletales</taxon>
        <taxon>Sclerodermatineae</taxon>
        <taxon>Pisolithaceae</taxon>
        <taxon>Pisolithus</taxon>
    </lineage>
</organism>
<name>A0A0C9YLN5_9AGAM</name>
<reference evidence="2" key="2">
    <citation type="submission" date="2015-01" db="EMBL/GenBank/DDBJ databases">
        <title>Evolutionary Origins and Diversification of the Mycorrhizal Mutualists.</title>
        <authorList>
            <consortium name="DOE Joint Genome Institute"/>
            <consortium name="Mycorrhizal Genomics Consortium"/>
            <person name="Kohler A."/>
            <person name="Kuo A."/>
            <person name="Nagy L.G."/>
            <person name="Floudas D."/>
            <person name="Copeland A."/>
            <person name="Barry K.W."/>
            <person name="Cichocki N."/>
            <person name="Veneault-Fourrey C."/>
            <person name="LaButti K."/>
            <person name="Lindquist E.A."/>
            <person name="Lipzen A."/>
            <person name="Lundell T."/>
            <person name="Morin E."/>
            <person name="Murat C."/>
            <person name="Riley R."/>
            <person name="Ohm R."/>
            <person name="Sun H."/>
            <person name="Tunlid A."/>
            <person name="Henrissat B."/>
            <person name="Grigoriev I.V."/>
            <person name="Hibbett D.S."/>
            <person name="Martin F."/>
        </authorList>
    </citation>
    <scope>NUCLEOTIDE SEQUENCE [LARGE SCALE GENOMIC DNA]</scope>
    <source>
        <strain evidence="2">441</strain>
    </source>
</reference>
<gene>
    <name evidence="1" type="ORF">PISMIDRAFT_56653</name>
</gene>
<dbReference type="AlphaFoldDB" id="A0A0C9YLN5"/>
<dbReference type="HOGENOM" id="CLU_130521_0_0_1"/>
<accession>A0A0C9YLN5</accession>
<reference evidence="1 2" key="1">
    <citation type="submission" date="2014-04" db="EMBL/GenBank/DDBJ databases">
        <authorList>
            <consortium name="DOE Joint Genome Institute"/>
            <person name="Kuo A."/>
            <person name="Kohler A."/>
            <person name="Costa M.D."/>
            <person name="Nagy L.G."/>
            <person name="Floudas D."/>
            <person name="Copeland A."/>
            <person name="Barry K.W."/>
            <person name="Cichocki N."/>
            <person name="Veneault-Fourrey C."/>
            <person name="LaButti K."/>
            <person name="Lindquist E.A."/>
            <person name="Lipzen A."/>
            <person name="Lundell T."/>
            <person name="Morin E."/>
            <person name="Murat C."/>
            <person name="Sun H."/>
            <person name="Tunlid A."/>
            <person name="Henrissat B."/>
            <person name="Grigoriev I.V."/>
            <person name="Hibbett D.S."/>
            <person name="Martin F."/>
            <person name="Nordberg H.P."/>
            <person name="Cantor M.N."/>
            <person name="Hua S.X."/>
        </authorList>
    </citation>
    <scope>NUCLEOTIDE SEQUENCE [LARGE SCALE GENOMIC DNA]</scope>
    <source>
        <strain evidence="1 2">441</strain>
    </source>
</reference>
<feature type="non-terminal residue" evidence="1">
    <location>
        <position position="1"/>
    </location>
</feature>
<feature type="non-terminal residue" evidence="1">
    <location>
        <position position="119"/>
    </location>
</feature>
<evidence type="ECO:0000313" key="2">
    <source>
        <dbReference type="Proteomes" id="UP000054018"/>
    </source>
</evidence>
<dbReference type="STRING" id="765257.A0A0C9YLN5"/>
<dbReference type="Proteomes" id="UP000054018">
    <property type="component" value="Unassembled WGS sequence"/>
</dbReference>
<proteinExistence type="predicted"/>
<keyword evidence="2" id="KW-1185">Reference proteome</keyword>
<evidence type="ECO:0000313" key="1">
    <source>
        <dbReference type="EMBL" id="KIK14784.1"/>
    </source>
</evidence>
<sequence>YYWLADSTTTSHICAQREVFTDTVTVRSKLSDRTITVHLHDVLHMPTLPNNLFSIGCLDSQGGRSTCSKGCIKLYDASGNMLAIGKRESNLYKLQFETTMYEHNEANQAVEKHSWKTWH</sequence>
<dbReference type="OrthoDB" id="3340343at2759"/>
<protein>
    <submittedName>
        <fullName evidence="1">Uncharacterized protein</fullName>
    </submittedName>
</protein>
<dbReference type="EMBL" id="KN833923">
    <property type="protein sequence ID" value="KIK14784.1"/>
    <property type="molecule type" value="Genomic_DNA"/>
</dbReference>